<dbReference type="PANTHER" id="PTHR43433">
    <property type="entry name" value="HYDROLASE, ALPHA/BETA FOLD FAMILY PROTEIN"/>
    <property type="match status" value="1"/>
</dbReference>
<dbReference type="SUPFAM" id="SSF53474">
    <property type="entry name" value="alpha/beta-Hydrolases"/>
    <property type="match status" value="1"/>
</dbReference>
<organism evidence="4 5">
    <name type="scientific">Jiangella ureilytica</name>
    <dbReference type="NCBI Taxonomy" id="2530374"/>
    <lineage>
        <taxon>Bacteria</taxon>
        <taxon>Bacillati</taxon>
        <taxon>Actinomycetota</taxon>
        <taxon>Actinomycetes</taxon>
        <taxon>Jiangellales</taxon>
        <taxon>Jiangellaceae</taxon>
        <taxon>Jiangella</taxon>
    </lineage>
</organism>
<protein>
    <submittedName>
        <fullName evidence="4">Alpha/beta hydrolase</fullName>
    </submittedName>
</protein>
<dbReference type="PRINTS" id="PR00412">
    <property type="entry name" value="EPOXHYDRLASE"/>
</dbReference>
<proteinExistence type="predicted"/>
<dbReference type="Gene3D" id="3.40.50.1820">
    <property type="entry name" value="alpha/beta hydrolase"/>
    <property type="match status" value="1"/>
</dbReference>
<dbReference type="AlphaFoldDB" id="A0A4R4RT74"/>
<keyword evidence="4" id="KW-0378">Hydrolase</keyword>
<dbReference type="GO" id="GO:0016787">
    <property type="term" value="F:hydrolase activity"/>
    <property type="evidence" value="ECO:0007669"/>
    <property type="project" value="UniProtKB-KW"/>
</dbReference>
<dbReference type="EMBL" id="SMKL01000010">
    <property type="protein sequence ID" value="TDC53251.1"/>
    <property type="molecule type" value="Genomic_DNA"/>
</dbReference>
<dbReference type="InterPro" id="IPR029058">
    <property type="entry name" value="AB_hydrolase_fold"/>
</dbReference>
<feature type="domain" description="AB hydrolase-1" evidence="3">
    <location>
        <begin position="47"/>
        <end position="156"/>
    </location>
</feature>
<keyword evidence="5" id="KW-1185">Reference proteome</keyword>
<dbReference type="InterPro" id="IPR000073">
    <property type="entry name" value="AB_hydrolase_1"/>
</dbReference>
<dbReference type="InterPro" id="IPR000639">
    <property type="entry name" value="Epox_hydrolase-like"/>
</dbReference>
<name>A0A4R4RT74_9ACTN</name>
<dbReference type="GO" id="GO:0004601">
    <property type="term" value="F:peroxidase activity"/>
    <property type="evidence" value="ECO:0007669"/>
    <property type="project" value="UniProtKB-KW"/>
</dbReference>
<evidence type="ECO:0000256" key="1">
    <source>
        <dbReference type="ARBA" id="ARBA00022559"/>
    </source>
</evidence>
<gene>
    <name evidence="4" type="ORF">E1212_06155</name>
</gene>
<keyword evidence="1" id="KW-0575">Peroxidase</keyword>
<sequence length="294" mass="31275">MRTTRTPGRCSGSSPVPRAVTEEGGTMPEIERDGTRIHYDDVGSGEALLLMHGGIASAEYWRLAGYTDALAGDFRLLMPDFRGHGRSSLFRDPSRYGIPHDVADVLAVLDAAGVEQATACGWSWGGTVGLALAATHPDRVRGVVAIGSSGRHGRFTDLPAGFGRFADTAARIRAEGLAPAASDVERLGGRAWLRETFLGADAAAIHAWYLGQLTAPPLRRSLAQLRQPVRFIAGEDEVAVLDFPDPLLPPQAELRVLVGENHVSTFLRLDVVVPALRQLASSAPTTPAADVRSG</sequence>
<dbReference type="PRINTS" id="PR00111">
    <property type="entry name" value="ABHYDROLASE"/>
</dbReference>
<evidence type="ECO:0000313" key="4">
    <source>
        <dbReference type="EMBL" id="TDC53251.1"/>
    </source>
</evidence>
<evidence type="ECO:0000256" key="2">
    <source>
        <dbReference type="SAM" id="MobiDB-lite"/>
    </source>
</evidence>
<accession>A0A4R4RT74</accession>
<evidence type="ECO:0000313" key="5">
    <source>
        <dbReference type="Proteomes" id="UP000295621"/>
    </source>
</evidence>
<dbReference type="InterPro" id="IPR050471">
    <property type="entry name" value="AB_hydrolase"/>
</dbReference>
<dbReference type="Pfam" id="PF00561">
    <property type="entry name" value="Abhydrolase_1"/>
    <property type="match status" value="1"/>
</dbReference>
<keyword evidence="1" id="KW-0560">Oxidoreductase</keyword>
<reference evidence="4 5" key="1">
    <citation type="submission" date="2019-02" db="EMBL/GenBank/DDBJ databases">
        <title>Draft genome sequences of novel Actinobacteria.</title>
        <authorList>
            <person name="Sahin N."/>
            <person name="Ay H."/>
            <person name="Saygin H."/>
        </authorList>
    </citation>
    <scope>NUCLEOTIDE SEQUENCE [LARGE SCALE GENOMIC DNA]</scope>
    <source>
        <strain evidence="4 5">KC603</strain>
    </source>
</reference>
<evidence type="ECO:0000259" key="3">
    <source>
        <dbReference type="Pfam" id="PF00561"/>
    </source>
</evidence>
<dbReference type="Proteomes" id="UP000295621">
    <property type="component" value="Unassembled WGS sequence"/>
</dbReference>
<dbReference type="OrthoDB" id="9804723at2"/>
<feature type="region of interest" description="Disordered" evidence="2">
    <location>
        <begin position="1"/>
        <end position="26"/>
    </location>
</feature>
<comment type="caution">
    <text evidence="4">The sequence shown here is derived from an EMBL/GenBank/DDBJ whole genome shotgun (WGS) entry which is preliminary data.</text>
</comment>
<feature type="compositionally biased region" description="Polar residues" evidence="2">
    <location>
        <begin position="1"/>
        <end position="14"/>
    </location>
</feature>
<dbReference type="PANTHER" id="PTHR43433:SF1">
    <property type="entry name" value="BLL5160 PROTEIN"/>
    <property type="match status" value="1"/>
</dbReference>